<evidence type="ECO:0000259" key="4">
    <source>
        <dbReference type="PROSITE" id="PS50835"/>
    </source>
</evidence>
<proteinExistence type="predicted"/>
<dbReference type="SUPFAM" id="SSF48726">
    <property type="entry name" value="Immunoglobulin"/>
    <property type="match status" value="1"/>
</dbReference>
<dbReference type="InterPro" id="IPR050671">
    <property type="entry name" value="CD300_family_receptors"/>
</dbReference>
<comment type="caution">
    <text evidence="5">The sequence shown here is derived from an EMBL/GenBank/DDBJ whole genome shotgun (WGS) entry which is preliminary data.</text>
</comment>
<accession>A0ABD0NYS1</accession>
<feature type="domain" description="Ig-like" evidence="4">
    <location>
        <begin position="1"/>
        <end position="76"/>
    </location>
</feature>
<sequence>KLTVQSGGSVTIPCHYHRQHKDFPKFWCKGKNWLTCLTMRTTNQEKQTGISFDNSPDELVATMTMTNLRSSDSNRY</sequence>
<protein>
    <recommendedName>
        <fullName evidence="4">Ig-like domain-containing protein</fullName>
    </recommendedName>
</protein>
<gene>
    <name evidence="5" type="ORF">M9458_038799</name>
</gene>
<dbReference type="AlphaFoldDB" id="A0ABD0NYS1"/>
<dbReference type="InterPro" id="IPR036179">
    <property type="entry name" value="Ig-like_dom_sf"/>
</dbReference>
<dbReference type="PROSITE" id="PS50835">
    <property type="entry name" value="IG_LIKE"/>
    <property type="match status" value="1"/>
</dbReference>
<dbReference type="Proteomes" id="UP001529510">
    <property type="component" value="Unassembled WGS sequence"/>
</dbReference>
<dbReference type="GO" id="GO:0016020">
    <property type="term" value="C:membrane"/>
    <property type="evidence" value="ECO:0007669"/>
    <property type="project" value="UniProtKB-SubCell"/>
</dbReference>
<evidence type="ECO:0000313" key="5">
    <source>
        <dbReference type="EMBL" id="KAL0166955.1"/>
    </source>
</evidence>
<keyword evidence="3" id="KW-0472">Membrane</keyword>
<keyword evidence="6" id="KW-1185">Reference proteome</keyword>
<evidence type="ECO:0000256" key="2">
    <source>
        <dbReference type="ARBA" id="ARBA00022692"/>
    </source>
</evidence>
<keyword evidence="2" id="KW-0812">Transmembrane</keyword>
<dbReference type="EMBL" id="JAMKFB020000019">
    <property type="protein sequence ID" value="KAL0166955.1"/>
    <property type="molecule type" value="Genomic_DNA"/>
</dbReference>
<dbReference type="InterPro" id="IPR013783">
    <property type="entry name" value="Ig-like_fold"/>
</dbReference>
<dbReference type="InterPro" id="IPR007110">
    <property type="entry name" value="Ig-like_dom"/>
</dbReference>
<dbReference type="Pfam" id="PF07686">
    <property type="entry name" value="V-set"/>
    <property type="match status" value="1"/>
</dbReference>
<evidence type="ECO:0000256" key="3">
    <source>
        <dbReference type="ARBA" id="ARBA00023136"/>
    </source>
</evidence>
<dbReference type="PANTHER" id="PTHR11860:SF87">
    <property type="entry name" value="CMRF35-LIKE MOLECULE 8"/>
    <property type="match status" value="1"/>
</dbReference>
<dbReference type="PANTHER" id="PTHR11860">
    <property type="entry name" value="POLYMERIC-IMMUNOGLOBULIN RECEPTOR"/>
    <property type="match status" value="1"/>
</dbReference>
<evidence type="ECO:0000313" key="6">
    <source>
        <dbReference type="Proteomes" id="UP001529510"/>
    </source>
</evidence>
<reference evidence="5 6" key="1">
    <citation type="submission" date="2024-05" db="EMBL/GenBank/DDBJ databases">
        <title>Genome sequencing and assembly of Indian major carp, Cirrhinus mrigala (Hamilton, 1822).</title>
        <authorList>
            <person name="Mohindra V."/>
            <person name="Chowdhury L.M."/>
            <person name="Lal K."/>
            <person name="Jena J.K."/>
        </authorList>
    </citation>
    <scope>NUCLEOTIDE SEQUENCE [LARGE SCALE GENOMIC DNA]</scope>
    <source>
        <strain evidence="5">CM1030</strain>
        <tissue evidence="5">Blood</tissue>
    </source>
</reference>
<organism evidence="5 6">
    <name type="scientific">Cirrhinus mrigala</name>
    <name type="common">Mrigala</name>
    <dbReference type="NCBI Taxonomy" id="683832"/>
    <lineage>
        <taxon>Eukaryota</taxon>
        <taxon>Metazoa</taxon>
        <taxon>Chordata</taxon>
        <taxon>Craniata</taxon>
        <taxon>Vertebrata</taxon>
        <taxon>Euteleostomi</taxon>
        <taxon>Actinopterygii</taxon>
        <taxon>Neopterygii</taxon>
        <taxon>Teleostei</taxon>
        <taxon>Ostariophysi</taxon>
        <taxon>Cypriniformes</taxon>
        <taxon>Cyprinidae</taxon>
        <taxon>Labeoninae</taxon>
        <taxon>Labeonini</taxon>
        <taxon>Cirrhinus</taxon>
    </lineage>
</organism>
<feature type="non-terminal residue" evidence="5">
    <location>
        <position position="76"/>
    </location>
</feature>
<dbReference type="InterPro" id="IPR013106">
    <property type="entry name" value="Ig_V-set"/>
</dbReference>
<feature type="non-terminal residue" evidence="5">
    <location>
        <position position="1"/>
    </location>
</feature>
<dbReference type="Gene3D" id="2.60.40.10">
    <property type="entry name" value="Immunoglobulins"/>
    <property type="match status" value="1"/>
</dbReference>
<evidence type="ECO:0000256" key="1">
    <source>
        <dbReference type="ARBA" id="ARBA00004370"/>
    </source>
</evidence>
<name>A0ABD0NYS1_CIRMR</name>
<comment type="subcellular location">
    <subcellularLocation>
        <location evidence="1">Membrane</location>
    </subcellularLocation>
</comment>